<keyword evidence="2" id="KW-0521">NADP</keyword>
<dbReference type="STRING" id="37992.A0A4Z0Z8G5"/>
<evidence type="ECO:0000313" key="4">
    <source>
        <dbReference type="EMBL" id="TGJ87861.1"/>
    </source>
</evidence>
<dbReference type="PANTHER" id="PTHR24320:SF252">
    <property type="entry name" value="DEHYDROGENASE_REDUCTASE FAMILY PROTEIN, PUTATIVE (AFU_ORTHOLOGUE AFUA_3G08550)-RELATED"/>
    <property type="match status" value="1"/>
</dbReference>
<evidence type="ECO:0000313" key="5">
    <source>
        <dbReference type="Proteomes" id="UP000297716"/>
    </source>
</evidence>
<evidence type="ECO:0000256" key="3">
    <source>
        <dbReference type="ARBA" id="ARBA00023002"/>
    </source>
</evidence>
<comment type="similarity">
    <text evidence="1">Belongs to the short-chain dehydrogenases/reductases (SDR) family.</text>
</comment>
<sequence>MNSSFRCDPPPFFGVTPPFRYSGAESSREVIYREGFSCIETLSEARRYLPGSIARWLWSQLFTSLPRPAKSFKGQTVIITGANQGLSRNIDLCSYSTVEVFAELATRELERVDVLLENAGINGFEWGWSDDNERNLTVNVVSTFLLAFLVLPQMKETATRFSTQPRLTAVTSDTHYFINFEEKDAPEGTFNHMNKKDTFSSSGRYPTSKLIEVFVIREMTARRQQEGPPSHIQF</sequence>
<keyword evidence="5" id="KW-1185">Reference proteome</keyword>
<organism evidence="4 5">
    <name type="scientific">Xylaria hypoxylon</name>
    <dbReference type="NCBI Taxonomy" id="37992"/>
    <lineage>
        <taxon>Eukaryota</taxon>
        <taxon>Fungi</taxon>
        <taxon>Dikarya</taxon>
        <taxon>Ascomycota</taxon>
        <taxon>Pezizomycotina</taxon>
        <taxon>Sordariomycetes</taxon>
        <taxon>Xylariomycetidae</taxon>
        <taxon>Xylariales</taxon>
        <taxon>Xylariaceae</taxon>
        <taxon>Xylaria</taxon>
    </lineage>
</organism>
<comment type="caution">
    <text evidence="4">The sequence shown here is derived from an EMBL/GenBank/DDBJ whole genome shotgun (WGS) entry which is preliminary data.</text>
</comment>
<keyword evidence="3" id="KW-0560">Oxidoreductase</keyword>
<dbReference type="Proteomes" id="UP000297716">
    <property type="component" value="Unassembled WGS sequence"/>
</dbReference>
<gene>
    <name evidence="4" type="ORF">E0Z10_g953</name>
</gene>
<reference evidence="4 5" key="1">
    <citation type="submission" date="2019-03" db="EMBL/GenBank/DDBJ databases">
        <title>Draft genome sequence of Xylaria hypoxylon DSM 108379, a ubiquitous saprotrophic-parasitic fungi on hardwood.</title>
        <authorList>
            <person name="Buettner E."/>
            <person name="Leonhardt S."/>
            <person name="Gebauer A.M."/>
            <person name="Liers C."/>
            <person name="Hofrichter M."/>
            <person name="Kellner H."/>
        </authorList>
    </citation>
    <scope>NUCLEOTIDE SEQUENCE [LARGE SCALE GENOMIC DNA]</scope>
    <source>
        <strain evidence="4 5">DSM 108379</strain>
    </source>
</reference>
<dbReference type="OrthoDB" id="542013at2759"/>
<dbReference type="InterPro" id="IPR002347">
    <property type="entry name" value="SDR_fam"/>
</dbReference>
<dbReference type="InterPro" id="IPR036291">
    <property type="entry name" value="NAD(P)-bd_dom_sf"/>
</dbReference>
<protein>
    <recommendedName>
        <fullName evidence="6">Ketoreductase (KR) domain-containing protein</fullName>
    </recommendedName>
</protein>
<evidence type="ECO:0000256" key="1">
    <source>
        <dbReference type="ARBA" id="ARBA00006484"/>
    </source>
</evidence>
<dbReference type="PANTHER" id="PTHR24320">
    <property type="entry name" value="RETINOL DEHYDROGENASE"/>
    <property type="match status" value="1"/>
</dbReference>
<name>A0A4Z0Z8G5_9PEZI</name>
<dbReference type="EMBL" id="SKBN01000009">
    <property type="protein sequence ID" value="TGJ87861.1"/>
    <property type="molecule type" value="Genomic_DNA"/>
</dbReference>
<dbReference type="Pfam" id="PF00106">
    <property type="entry name" value="adh_short"/>
    <property type="match status" value="1"/>
</dbReference>
<dbReference type="SUPFAM" id="SSF51735">
    <property type="entry name" value="NAD(P)-binding Rossmann-fold domains"/>
    <property type="match status" value="1"/>
</dbReference>
<evidence type="ECO:0000256" key="2">
    <source>
        <dbReference type="ARBA" id="ARBA00022857"/>
    </source>
</evidence>
<dbReference type="GO" id="GO:0016491">
    <property type="term" value="F:oxidoreductase activity"/>
    <property type="evidence" value="ECO:0007669"/>
    <property type="project" value="UniProtKB-KW"/>
</dbReference>
<accession>A0A4Z0Z8G5</accession>
<evidence type="ECO:0008006" key="6">
    <source>
        <dbReference type="Google" id="ProtNLM"/>
    </source>
</evidence>
<proteinExistence type="inferred from homology"/>
<dbReference type="Gene3D" id="3.40.50.720">
    <property type="entry name" value="NAD(P)-binding Rossmann-like Domain"/>
    <property type="match status" value="1"/>
</dbReference>
<dbReference type="AlphaFoldDB" id="A0A4Z0Z8G5"/>